<comment type="caution">
    <text evidence="5">The sequence shown here is derived from an EMBL/GenBank/DDBJ whole genome shotgun (WGS) entry which is preliminary data.</text>
</comment>
<dbReference type="GeneID" id="28735499"/>
<evidence type="ECO:0000256" key="2">
    <source>
        <dbReference type="ARBA" id="ARBA00023242"/>
    </source>
</evidence>
<dbReference type="SUPFAM" id="SSF57959">
    <property type="entry name" value="Leucine zipper domain"/>
    <property type="match status" value="1"/>
</dbReference>
<dbReference type="PROSITE" id="PS50217">
    <property type="entry name" value="BZIP"/>
    <property type="match status" value="1"/>
</dbReference>
<evidence type="ECO:0000259" key="4">
    <source>
        <dbReference type="PROSITE" id="PS50217"/>
    </source>
</evidence>
<dbReference type="PANTHER" id="PTHR40621:SF8">
    <property type="entry name" value="AP-1-LIKE TRANSCRIPTION FACTOR YAP3"/>
    <property type="match status" value="1"/>
</dbReference>
<dbReference type="OrthoDB" id="2593073at2759"/>
<accession>A0A0N1HAP5</accession>
<dbReference type="PROSITE" id="PS00036">
    <property type="entry name" value="BZIP_BASIC"/>
    <property type="match status" value="1"/>
</dbReference>
<feature type="compositionally biased region" description="Basic and acidic residues" evidence="3">
    <location>
        <begin position="108"/>
        <end position="123"/>
    </location>
</feature>
<dbReference type="VEuPathDB" id="FungiDB:AB675_3559"/>
<evidence type="ECO:0000313" key="5">
    <source>
        <dbReference type="EMBL" id="KPI39846.1"/>
    </source>
</evidence>
<sequence>MASSSQDPDLTMLEDARYWHASTASYMTDLLADQSDLVLDPAHHLDPLDEEAFSMFTHGFDDHIFDTSIDMAPHAQALPPHLSRNSSTDSSYSESDPPESPATGGRKSKVEPTERRAKRREQNRASQQAYRDRQRKLVTDLETKIGELAQKSTSLGGENEMLKRRLERMMIENQTLKLTCGIANRRAYVQRR</sequence>
<keyword evidence="6" id="KW-1185">Reference proteome</keyword>
<protein>
    <recommendedName>
        <fullName evidence="4">BZIP domain-containing protein</fullName>
    </recommendedName>
</protein>
<dbReference type="Gene3D" id="1.20.5.170">
    <property type="match status" value="1"/>
</dbReference>
<dbReference type="SMART" id="SM00338">
    <property type="entry name" value="BRLZ"/>
    <property type="match status" value="1"/>
</dbReference>
<dbReference type="EMBL" id="LFJN01000014">
    <property type="protein sequence ID" value="KPI39846.1"/>
    <property type="molecule type" value="Genomic_DNA"/>
</dbReference>
<comment type="subcellular location">
    <subcellularLocation>
        <location evidence="1">Nucleus</location>
    </subcellularLocation>
</comment>
<evidence type="ECO:0000256" key="1">
    <source>
        <dbReference type="ARBA" id="ARBA00004123"/>
    </source>
</evidence>
<dbReference type="Proteomes" id="UP000038010">
    <property type="component" value="Unassembled WGS sequence"/>
</dbReference>
<dbReference type="PANTHER" id="PTHR40621">
    <property type="entry name" value="TRANSCRIPTION FACTOR KAPC-RELATED"/>
    <property type="match status" value="1"/>
</dbReference>
<dbReference type="GO" id="GO:0090575">
    <property type="term" value="C:RNA polymerase II transcription regulator complex"/>
    <property type="evidence" value="ECO:0007669"/>
    <property type="project" value="TreeGrafter"/>
</dbReference>
<dbReference type="AlphaFoldDB" id="A0A0N1HAP5"/>
<feature type="compositionally biased region" description="Low complexity" evidence="3">
    <location>
        <begin position="86"/>
        <end position="95"/>
    </location>
</feature>
<dbReference type="RefSeq" id="XP_017999809.1">
    <property type="nucleotide sequence ID" value="XM_018143619.1"/>
</dbReference>
<dbReference type="InterPro" id="IPR046347">
    <property type="entry name" value="bZIP_sf"/>
</dbReference>
<name>A0A0N1HAP5_9EURO</name>
<dbReference type="InterPro" id="IPR004827">
    <property type="entry name" value="bZIP"/>
</dbReference>
<organism evidence="5 6">
    <name type="scientific">Cyphellophora attinorum</name>
    <dbReference type="NCBI Taxonomy" id="1664694"/>
    <lineage>
        <taxon>Eukaryota</taxon>
        <taxon>Fungi</taxon>
        <taxon>Dikarya</taxon>
        <taxon>Ascomycota</taxon>
        <taxon>Pezizomycotina</taxon>
        <taxon>Eurotiomycetes</taxon>
        <taxon>Chaetothyriomycetidae</taxon>
        <taxon>Chaetothyriales</taxon>
        <taxon>Cyphellophoraceae</taxon>
        <taxon>Cyphellophora</taxon>
    </lineage>
</organism>
<dbReference type="InterPro" id="IPR050936">
    <property type="entry name" value="AP-1-like"/>
</dbReference>
<dbReference type="CDD" id="cd14688">
    <property type="entry name" value="bZIP_YAP"/>
    <property type="match status" value="1"/>
</dbReference>
<evidence type="ECO:0000313" key="6">
    <source>
        <dbReference type="Proteomes" id="UP000038010"/>
    </source>
</evidence>
<proteinExistence type="predicted"/>
<dbReference type="GO" id="GO:0001228">
    <property type="term" value="F:DNA-binding transcription activator activity, RNA polymerase II-specific"/>
    <property type="evidence" value="ECO:0007669"/>
    <property type="project" value="TreeGrafter"/>
</dbReference>
<dbReference type="STRING" id="1664694.A0A0N1HAP5"/>
<dbReference type="GO" id="GO:0000976">
    <property type="term" value="F:transcription cis-regulatory region binding"/>
    <property type="evidence" value="ECO:0007669"/>
    <property type="project" value="InterPro"/>
</dbReference>
<reference evidence="5 6" key="1">
    <citation type="submission" date="2015-06" db="EMBL/GenBank/DDBJ databases">
        <title>Draft genome of the ant-associated black yeast Phialophora attae CBS 131958.</title>
        <authorList>
            <person name="Moreno L.F."/>
            <person name="Stielow B.J."/>
            <person name="de Hoog S."/>
            <person name="Vicente V.A."/>
            <person name="Weiss V.A."/>
            <person name="de Vries M."/>
            <person name="Cruz L.M."/>
            <person name="Souza E.M."/>
        </authorList>
    </citation>
    <scope>NUCLEOTIDE SEQUENCE [LARGE SCALE GENOMIC DNA]</scope>
    <source>
        <strain evidence="5 6">CBS 131958</strain>
    </source>
</reference>
<keyword evidence="2" id="KW-0539">Nucleus</keyword>
<gene>
    <name evidence="5" type="ORF">AB675_3559</name>
</gene>
<feature type="domain" description="BZIP" evidence="4">
    <location>
        <begin position="113"/>
        <end position="176"/>
    </location>
</feature>
<evidence type="ECO:0000256" key="3">
    <source>
        <dbReference type="SAM" id="MobiDB-lite"/>
    </source>
</evidence>
<feature type="region of interest" description="Disordered" evidence="3">
    <location>
        <begin position="77"/>
        <end position="134"/>
    </location>
</feature>